<protein>
    <submittedName>
        <fullName evidence="2">Uncharacterized protein</fullName>
    </submittedName>
</protein>
<evidence type="ECO:0000256" key="1">
    <source>
        <dbReference type="SAM" id="MobiDB-lite"/>
    </source>
</evidence>
<feature type="compositionally biased region" description="Polar residues" evidence="1">
    <location>
        <begin position="1"/>
        <end position="12"/>
    </location>
</feature>
<feature type="compositionally biased region" description="Basic and acidic residues" evidence="1">
    <location>
        <begin position="13"/>
        <end position="25"/>
    </location>
</feature>
<feature type="region of interest" description="Disordered" evidence="1">
    <location>
        <begin position="119"/>
        <end position="157"/>
    </location>
</feature>
<feature type="compositionally biased region" description="Low complexity" evidence="1">
    <location>
        <begin position="197"/>
        <end position="212"/>
    </location>
</feature>
<name>A0AAD6XF25_9AGAR</name>
<accession>A0AAD6XF25</accession>
<evidence type="ECO:0000313" key="2">
    <source>
        <dbReference type="EMBL" id="KAJ7075274.1"/>
    </source>
</evidence>
<keyword evidence="3" id="KW-1185">Reference proteome</keyword>
<proteinExistence type="predicted"/>
<gene>
    <name evidence="2" type="ORF">B0H15DRAFT_867232</name>
</gene>
<reference evidence="2" key="1">
    <citation type="submission" date="2023-03" db="EMBL/GenBank/DDBJ databases">
        <title>Massive genome expansion in bonnet fungi (Mycena s.s.) driven by repeated elements and novel gene families across ecological guilds.</title>
        <authorList>
            <consortium name="Lawrence Berkeley National Laboratory"/>
            <person name="Harder C.B."/>
            <person name="Miyauchi S."/>
            <person name="Viragh M."/>
            <person name="Kuo A."/>
            <person name="Thoen E."/>
            <person name="Andreopoulos B."/>
            <person name="Lu D."/>
            <person name="Skrede I."/>
            <person name="Drula E."/>
            <person name="Henrissat B."/>
            <person name="Morin E."/>
            <person name="Kohler A."/>
            <person name="Barry K."/>
            <person name="LaButti K."/>
            <person name="Morin E."/>
            <person name="Salamov A."/>
            <person name="Lipzen A."/>
            <person name="Mereny Z."/>
            <person name="Hegedus B."/>
            <person name="Baldrian P."/>
            <person name="Stursova M."/>
            <person name="Weitz H."/>
            <person name="Taylor A."/>
            <person name="Grigoriev I.V."/>
            <person name="Nagy L.G."/>
            <person name="Martin F."/>
            <person name="Kauserud H."/>
        </authorList>
    </citation>
    <scope>NUCLEOTIDE SEQUENCE</scope>
    <source>
        <strain evidence="2">CBHHK173m</strain>
    </source>
</reference>
<sequence length="253" mass="27438">MPVPTEPTTTESQLEKTLEPDDTSKTRAAAVAFERSGHDLRVAMSVVKNLAQRHLELAARQGVRNHATEFARHVAQHLPGISQHDGDLTRERRVRNAQAKIEQSLFPSIVRRQRISRELASPQLSSQARPMVSPPSTSTGPRGPRKHSASGSARRIAPPVSILASASNHAGPSGTKKRVSIAPVTLRSLMAIACPVQTSTSPSPASQSSSASKPTLKRARESTDAGDVPPAWQPTLFRSEQEGTAIVWRRRLR</sequence>
<organism evidence="2 3">
    <name type="scientific">Mycena belliarum</name>
    <dbReference type="NCBI Taxonomy" id="1033014"/>
    <lineage>
        <taxon>Eukaryota</taxon>
        <taxon>Fungi</taxon>
        <taxon>Dikarya</taxon>
        <taxon>Basidiomycota</taxon>
        <taxon>Agaricomycotina</taxon>
        <taxon>Agaricomycetes</taxon>
        <taxon>Agaricomycetidae</taxon>
        <taxon>Agaricales</taxon>
        <taxon>Marasmiineae</taxon>
        <taxon>Mycenaceae</taxon>
        <taxon>Mycena</taxon>
    </lineage>
</organism>
<dbReference type="EMBL" id="JARJCN010000099">
    <property type="protein sequence ID" value="KAJ7075274.1"/>
    <property type="molecule type" value="Genomic_DNA"/>
</dbReference>
<feature type="region of interest" description="Disordered" evidence="1">
    <location>
        <begin position="1"/>
        <end position="25"/>
    </location>
</feature>
<dbReference type="Proteomes" id="UP001222325">
    <property type="component" value="Unassembled WGS sequence"/>
</dbReference>
<comment type="caution">
    <text evidence="2">The sequence shown here is derived from an EMBL/GenBank/DDBJ whole genome shotgun (WGS) entry which is preliminary data.</text>
</comment>
<dbReference type="AlphaFoldDB" id="A0AAD6XF25"/>
<evidence type="ECO:0000313" key="3">
    <source>
        <dbReference type="Proteomes" id="UP001222325"/>
    </source>
</evidence>
<feature type="region of interest" description="Disordered" evidence="1">
    <location>
        <begin position="197"/>
        <end position="236"/>
    </location>
</feature>